<accession>A0A1G6RX56</accession>
<dbReference type="EMBL" id="FMYH01000005">
    <property type="protein sequence ID" value="SDD08516.1"/>
    <property type="molecule type" value="Genomic_DNA"/>
</dbReference>
<keyword evidence="1" id="KW-0812">Transmembrane</keyword>
<evidence type="ECO:0008006" key="4">
    <source>
        <dbReference type="Google" id="ProtNLM"/>
    </source>
</evidence>
<evidence type="ECO:0000313" key="3">
    <source>
        <dbReference type="Proteomes" id="UP000199039"/>
    </source>
</evidence>
<dbReference type="AlphaFoldDB" id="A0A1G6RX56"/>
<dbReference type="Pfam" id="PF11188">
    <property type="entry name" value="DUF2975"/>
    <property type="match status" value="1"/>
</dbReference>
<reference evidence="2 3" key="1">
    <citation type="submission" date="2016-09" db="EMBL/GenBank/DDBJ databases">
        <authorList>
            <person name="Capua I."/>
            <person name="De Benedictis P."/>
            <person name="Joannis T."/>
            <person name="Lombin L.H."/>
            <person name="Cattoli G."/>
        </authorList>
    </citation>
    <scope>NUCLEOTIDE SEQUENCE [LARGE SCALE GENOMIC DNA]</scope>
    <source>
        <strain evidence="2 3">ISLP-3</strain>
    </source>
</reference>
<dbReference type="Proteomes" id="UP000199039">
    <property type="component" value="Unassembled WGS sequence"/>
</dbReference>
<feature type="transmembrane region" description="Helical" evidence="1">
    <location>
        <begin position="120"/>
        <end position="144"/>
    </location>
</feature>
<evidence type="ECO:0000256" key="1">
    <source>
        <dbReference type="SAM" id="Phobius"/>
    </source>
</evidence>
<name>A0A1G6RX56_9MICO</name>
<proteinExistence type="predicted"/>
<protein>
    <recommendedName>
        <fullName evidence="4">DUF2975 domain-containing protein</fullName>
    </recommendedName>
</protein>
<keyword evidence="1" id="KW-0472">Membrane</keyword>
<feature type="transmembrane region" description="Helical" evidence="1">
    <location>
        <begin position="85"/>
        <end position="114"/>
    </location>
</feature>
<keyword evidence="3" id="KW-1185">Reference proteome</keyword>
<dbReference type="STRING" id="1814289.SAMN05216410_2786"/>
<evidence type="ECO:0000313" key="2">
    <source>
        <dbReference type="EMBL" id="SDD08516.1"/>
    </source>
</evidence>
<dbReference type="RefSeq" id="WP_093184083.1">
    <property type="nucleotide sequence ID" value="NZ_FMYH01000005.1"/>
</dbReference>
<dbReference type="InterPro" id="IPR021354">
    <property type="entry name" value="DUF2975"/>
</dbReference>
<sequence>MNRMVTVLLRATLLVLVLGALLAQVLVPVQAVTTGRESPEVAHLVVPYSVAAILAIACVQVALAAVWGLLSMVDRGQIFSARALAWVDAIIVCAGVVAVLSAVVMVHLIFIVQIGGPGDFLGLAACVAVGTALALLMIVMRGLLRAAIADRSELAEVI</sequence>
<feature type="transmembrane region" description="Helical" evidence="1">
    <location>
        <begin position="47"/>
        <end position="73"/>
    </location>
</feature>
<gene>
    <name evidence="2" type="ORF">SAMN05216410_2786</name>
</gene>
<dbReference type="OrthoDB" id="3240470at2"/>
<organism evidence="2 3">
    <name type="scientific">Sanguibacter gelidistatuariae</name>
    <dbReference type="NCBI Taxonomy" id="1814289"/>
    <lineage>
        <taxon>Bacteria</taxon>
        <taxon>Bacillati</taxon>
        <taxon>Actinomycetota</taxon>
        <taxon>Actinomycetes</taxon>
        <taxon>Micrococcales</taxon>
        <taxon>Sanguibacteraceae</taxon>
        <taxon>Sanguibacter</taxon>
    </lineage>
</organism>
<keyword evidence="1" id="KW-1133">Transmembrane helix</keyword>